<feature type="transmembrane region" description="Helical" evidence="7">
    <location>
        <begin position="607"/>
        <end position="630"/>
    </location>
</feature>
<feature type="domain" description="CSC1/OSCA1-like cytosolic" evidence="10">
    <location>
        <begin position="209"/>
        <end position="372"/>
    </location>
</feature>
<dbReference type="Proteomes" id="UP000242381">
    <property type="component" value="Unassembled WGS sequence"/>
</dbReference>
<dbReference type="PANTHER" id="PTHR13018:SF149">
    <property type="entry name" value="DOMAIN PROTEIN, PUTATIVE (AFU_ORTHOLOGUE AFUA_3G11660)-RELATED"/>
    <property type="match status" value="1"/>
</dbReference>
<gene>
    <name evidence="11" type="ORF">BCV71DRAFT_250718</name>
</gene>
<evidence type="ECO:0000256" key="2">
    <source>
        <dbReference type="ARBA" id="ARBA00007779"/>
    </source>
</evidence>
<evidence type="ECO:0000256" key="6">
    <source>
        <dbReference type="ARBA" id="ARBA00023136"/>
    </source>
</evidence>
<dbReference type="InterPro" id="IPR045122">
    <property type="entry name" value="Csc1-like"/>
</dbReference>
<evidence type="ECO:0000256" key="5">
    <source>
        <dbReference type="ARBA" id="ARBA00022989"/>
    </source>
</evidence>
<feature type="domain" description="CSC1/OSCA1-like 7TM region" evidence="8">
    <location>
        <begin position="384"/>
        <end position="663"/>
    </location>
</feature>
<proteinExistence type="inferred from homology"/>
<feature type="transmembrane region" description="Helical" evidence="7">
    <location>
        <begin position="438"/>
        <end position="458"/>
    </location>
</feature>
<dbReference type="Pfam" id="PF02714">
    <property type="entry name" value="RSN1_7TM"/>
    <property type="match status" value="1"/>
</dbReference>
<feature type="transmembrane region" description="Helical" evidence="7">
    <location>
        <begin position="535"/>
        <end position="561"/>
    </location>
</feature>
<dbReference type="EMBL" id="KV921412">
    <property type="protein sequence ID" value="ORE15709.1"/>
    <property type="molecule type" value="Genomic_DNA"/>
</dbReference>
<dbReference type="AlphaFoldDB" id="A0A1X0RUN4"/>
<keyword evidence="5 7" id="KW-1133">Transmembrane helix</keyword>
<keyword evidence="6 7" id="KW-0472">Membrane</keyword>
<keyword evidence="4 7" id="KW-0812">Transmembrane</keyword>
<organism evidence="11 12">
    <name type="scientific">Rhizopus microsporus</name>
    <dbReference type="NCBI Taxonomy" id="58291"/>
    <lineage>
        <taxon>Eukaryota</taxon>
        <taxon>Fungi</taxon>
        <taxon>Fungi incertae sedis</taxon>
        <taxon>Mucoromycota</taxon>
        <taxon>Mucoromycotina</taxon>
        <taxon>Mucoromycetes</taxon>
        <taxon>Mucorales</taxon>
        <taxon>Mucorineae</taxon>
        <taxon>Rhizopodaceae</taxon>
        <taxon>Rhizopus</taxon>
    </lineage>
</organism>
<dbReference type="OMA" id="VVCAWAF"/>
<comment type="subcellular location">
    <subcellularLocation>
        <location evidence="1">Membrane</location>
        <topology evidence="1">Multi-pass membrane protein</topology>
    </subcellularLocation>
</comment>
<evidence type="ECO:0000256" key="3">
    <source>
        <dbReference type="ARBA" id="ARBA00022448"/>
    </source>
</evidence>
<feature type="transmembrane region" description="Helical" evidence="7">
    <location>
        <begin position="671"/>
        <end position="691"/>
    </location>
</feature>
<sequence length="1015" mass="117493">MSIYFSYDEQRKQDATFTVKSMGIQLGINLGTAIVTMIGFSILRPRNTLVYAPRSKFSKKGKQPPLIGSQGYFSWIKPLLKVTDEELLDQVGCDALMYIRFIRLLRKLLFWMTVIGVGALIPVYIVATKYTGDWPPASGSIEILSLAGINYANGKTRADVNTVWYWSPFIATYLFSILIAYFMYRASCDYIDMRQYWFRLPENEVTMKSLMVSPVPKEMRSDGKLKTWVESTQMIQYPIKESMIGYHSSKLSDLFEKHKEAVHRLESTLASYLSDGKNTDTKKRPLIRIGGFLCLGGRKVDAIEHYTKEVADLEKEINELRYGKKEKAKVAPYGWISFDRIEWAHQAERSLEHQKSFHVRLSPTPQDLLWPNLPLDDKARKAKRMTGHILYWIFVFAWMIPMSALSATSNVINLIRLIPGSANFIENHQIIMGLIQSYFTPVVMAIFFYLLPIFFRFLSQQQGYWTKTTLDRKVLVKLYIFFIINNLLVFTLTSMFIGIYGQLKGLVQSGVTEEVSLIDYIMQLAKNISQVSTFWINYVCLHSLGLTMELAMILPLITITLRKFFTRPSPAELRELARPPEFDYPKNYNLLLFFFTISLIYSAMSPFILPFACLYFCVASMVYKYLLIYVYETRMESGGKIWPVLFQTVMTSTIFFQLIMILVLVFKGGNLQAYLLIPLPVFTLIYQYFYYRRMHIHGSYIFGTHSKLPLPQHAPSMEKTKAEPAKTLKSQFQDPAYHQKLSTPTVHDDVKHLLPKVYHSIRQGSEHLRHDTIEMTHQYSKRMMHNMDLDSRKGFNHHQHDVVVIDEGINIKFESVTEQEIVESEDYQEESHDDLTRQMSVENTPLLLAPQPPPVSKMNRNITSEYIEMYTSFTPNPSAVNVLDEEEDEEDGSSSLAHMYESLIDLSTNDAPTRRHTLPLPKKQVSSERRLSLPSIKSERESIDDSFDITVPLPAATTSVTTTRMTRSHTLPPTYRPFRVQEQIENPFEQDNHVIAEESFINYRRPRPRRVSYHQ</sequence>
<dbReference type="VEuPathDB" id="FungiDB:BCV72DRAFT_281692"/>
<dbReference type="GO" id="GO:0005886">
    <property type="term" value="C:plasma membrane"/>
    <property type="evidence" value="ECO:0007669"/>
    <property type="project" value="TreeGrafter"/>
</dbReference>
<evidence type="ECO:0000259" key="9">
    <source>
        <dbReference type="Pfam" id="PF13967"/>
    </source>
</evidence>
<dbReference type="InterPro" id="IPR003864">
    <property type="entry name" value="CSC1/OSCA1-like_7TM"/>
</dbReference>
<feature type="transmembrane region" description="Helical" evidence="7">
    <location>
        <begin position="389"/>
        <end position="418"/>
    </location>
</feature>
<comment type="similarity">
    <text evidence="2">Belongs to the CSC1 (TC 1.A.17) family.</text>
</comment>
<dbReference type="Pfam" id="PF13967">
    <property type="entry name" value="RSN1_TM"/>
    <property type="match status" value="1"/>
</dbReference>
<protein>
    <submittedName>
        <fullName evidence="11">DUF221-domain-containing protein</fullName>
    </submittedName>
</protein>
<dbReference type="GO" id="GO:0005227">
    <property type="term" value="F:calcium-activated cation channel activity"/>
    <property type="evidence" value="ECO:0007669"/>
    <property type="project" value="InterPro"/>
</dbReference>
<accession>A0A1X0RUN4</accession>
<evidence type="ECO:0000313" key="11">
    <source>
        <dbReference type="EMBL" id="ORE15709.1"/>
    </source>
</evidence>
<name>A0A1X0RUN4_RHIZD</name>
<dbReference type="PANTHER" id="PTHR13018">
    <property type="entry name" value="PROBABLE MEMBRANE PROTEIN DUF221-RELATED"/>
    <property type="match status" value="1"/>
</dbReference>
<reference evidence="11 12" key="1">
    <citation type="journal article" date="2016" name="Proc. Natl. Acad. Sci. U.S.A.">
        <title>Lipid metabolic changes in an early divergent fungus govern the establishment of a mutualistic symbiosis with endobacteria.</title>
        <authorList>
            <person name="Lastovetsky O.A."/>
            <person name="Gaspar M.L."/>
            <person name="Mondo S.J."/>
            <person name="LaButti K.M."/>
            <person name="Sandor L."/>
            <person name="Grigoriev I.V."/>
            <person name="Henry S.A."/>
            <person name="Pawlowska T.E."/>
        </authorList>
    </citation>
    <scope>NUCLEOTIDE SEQUENCE [LARGE SCALE GENOMIC DNA]</scope>
    <source>
        <strain evidence="11 12">ATCC 11559</strain>
    </source>
</reference>
<feature type="transmembrane region" description="Helical" evidence="7">
    <location>
        <begin position="642"/>
        <end position="665"/>
    </location>
</feature>
<feature type="transmembrane region" description="Helical" evidence="7">
    <location>
        <begin position="108"/>
        <end position="127"/>
    </location>
</feature>
<evidence type="ECO:0000256" key="4">
    <source>
        <dbReference type="ARBA" id="ARBA00022692"/>
    </source>
</evidence>
<evidence type="ECO:0000256" key="7">
    <source>
        <dbReference type="SAM" id="Phobius"/>
    </source>
</evidence>
<dbReference type="InterPro" id="IPR027815">
    <property type="entry name" value="CSC1/OSCA1-like_cyt"/>
</dbReference>
<dbReference type="Pfam" id="PF14703">
    <property type="entry name" value="PHM7_cyt"/>
    <property type="match status" value="1"/>
</dbReference>
<feature type="transmembrane region" description="Helical" evidence="7">
    <location>
        <begin position="478"/>
        <end position="500"/>
    </location>
</feature>
<evidence type="ECO:0000259" key="10">
    <source>
        <dbReference type="Pfam" id="PF14703"/>
    </source>
</evidence>
<evidence type="ECO:0000256" key="1">
    <source>
        <dbReference type="ARBA" id="ARBA00004141"/>
    </source>
</evidence>
<feature type="domain" description="CSC1/OSCA1-like N-terminal transmembrane" evidence="9">
    <location>
        <begin position="23"/>
        <end position="185"/>
    </location>
</feature>
<feature type="transmembrane region" description="Helical" evidence="7">
    <location>
        <begin position="163"/>
        <end position="184"/>
    </location>
</feature>
<dbReference type="InterPro" id="IPR032880">
    <property type="entry name" value="CSC1/OSCA1-like_N"/>
</dbReference>
<feature type="transmembrane region" description="Helical" evidence="7">
    <location>
        <begin position="22"/>
        <end position="43"/>
    </location>
</feature>
<keyword evidence="3" id="KW-0813">Transport</keyword>
<evidence type="ECO:0000259" key="8">
    <source>
        <dbReference type="Pfam" id="PF02714"/>
    </source>
</evidence>
<evidence type="ECO:0000313" key="12">
    <source>
        <dbReference type="Proteomes" id="UP000242381"/>
    </source>
</evidence>